<evidence type="ECO:0000256" key="3">
    <source>
        <dbReference type="ARBA" id="ARBA00023239"/>
    </source>
</evidence>
<dbReference type="Pfam" id="PF00291">
    <property type="entry name" value="PALP"/>
    <property type="match status" value="1"/>
</dbReference>
<dbReference type="InterPro" id="IPR001926">
    <property type="entry name" value="TrpB-like_PALP"/>
</dbReference>
<evidence type="ECO:0000256" key="1">
    <source>
        <dbReference type="ARBA" id="ARBA00001933"/>
    </source>
</evidence>
<keyword evidence="3 5" id="KW-0456">Lyase</keyword>
<dbReference type="RefSeq" id="WP_245895238.1">
    <property type="nucleotide sequence ID" value="NZ_OMKW01000001.1"/>
</dbReference>
<dbReference type="AlphaFoldDB" id="A0A2R8A856"/>
<dbReference type="GO" id="GO:0006567">
    <property type="term" value="P:L-threonine catabolic process"/>
    <property type="evidence" value="ECO:0007669"/>
    <property type="project" value="TreeGrafter"/>
</dbReference>
<dbReference type="Proteomes" id="UP000244932">
    <property type="component" value="Unassembled WGS sequence"/>
</dbReference>
<sequence length="336" mass="34985">MKFMPSWGSRKSAPDWPDLAEIDYATKRLRGRIVATPTLDLTQAALKPIFPDGARISIKLELFQQAGSFKARGALLSVDALSDTARESGITAASGGNHALAVSWAAAAAGVSARVHMPRATDPARLNGCRDLGAEITLHDDIAAAFAAMQRDVEAGLSAIHPFEGRPMTLGAATCGYEITNARPDLDAIIVPVGGGGLISGVARAVKLFANGCEVIGVEPQGADSITRSRASGAPVTLDRVDTVADSLGAPYAMPYSFGLIEEHVDDMVTLPDSALIDAMVTMRDQLKLVAEPACAASFAALTGPLRERFAGKNVAIIACGSNISAARFESITARG</sequence>
<reference evidence="5 6" key="1">
    <citation type="submission" date="2018-03" db="EMBL/GenBank/DDBJ databases">
        <authorList>
            <person name="Keele B.F."/>
        </authorList>
    </citation>
    <scope>NUCLEOTIDE SEQUENCE [LARGE SCALE GENOMIC DNA]</scope>
    <source>
        <strain evidence="5 6">CeCT 8812</strain>
    </source>
</reference>
<dbReference type="InterPro" id="IPR036052">
    <property type="entry name" value="TrpB-like_PALP_sf"/>
</dbReference>
<feature type="domain" description="Tryptophan synthase beta chain-like PALP" evidence="4">
    <location>
        <begin position="53"/>
        <end position="321"/>
    </location>
</feature>
<accession>A0A2R8A856</accession>
<protein>
    <submittedName>
        <fullName evidence="5">Phenylserine dehydratase</fullName>
        <ecNumber evidence="5">4.2.1.-</ecNumber>
    </submittedName>
</protein>
<dbReference type="EC" id="4.2.1.-" evidence="5"/>
<keyword evidence="6" id="KW-1185">Reference proteome</keyword>
<evidence type="ECO:0000313" key="6">
    <source>
        <dbReference type="Proteomes" id="UP000244932"/>
    </source>
</evidence>
<dbReference type="Gene3D" id="3.40.50.1100">
    <property type="match status" value="2"/>
</dbReference>
<dbReference type="GO" id="GO:0003941">
    <property type="term" value="F:L-serine ammonia-lyase activity"/>
    <property type="evidence" value="ECO:0007669"/>
    <property type="project" value="TreeGrafter"/>
</dbReference>
<dbReference type="PANTHER" id="PTHR48078">
    <property type="entry name" value="THREONINE DEHYDRATASE, MITOCHONDRIAL-RELATED"/>
    <property type="match status" value="1"/>
</dbReference>
<dbReference type="InterPro" id="IPR050147">
    <property type="entry name" value="Ser/Thr_Dehydratase"/>
</dbReference>
<evidence type="ECO:0000259" key="4">
    <source>
        <dbReference type="Pfam" id="PF00291"/>
    </source>
</evidence>
<proteinExistence type="predicted"/>
<dbReference type="GO" id="GO:0006565">
    <property type="term" value="P:L-serine catabolic process"/>
    <property type="evidence" value="ECO:0007669"/>
    <property type="project" value="TreeGrafter"/>
</dbReference>
<dbReference type="PANTHER" id="PTHR48078:SF6">
    <property type="entry name" value="L-THREONINE DEHYDRATASE CATABOLIC TDCB"/>
    <property type="match status" value="1"/>
</dbReference>
<dbReference type="SUPFAM" id="SSF53686">
    <property type="entry name" value="Tryptophan synthase beta subunit-like PLP-dependent enzymes"/>
    <property type="match status" value="1"/>
</dbReference>
<keyword evidence="2" id="KW-0663">Pyridoxal phosphate</keyword>
<dbReference type="EMBL" id="OMKW01000001">
    <property type="protein sequence ID" value="SPF28421.1"/>
    <property type="molecule type" value="Genomic_DNA"/>
</dbReference>
<comment type="cofactor">
    <cofactor evidence="1">
        <name>pyridoxal 5'-phosphate</name>
        <dbReference type="ChEBI" id="CHEBI:597326"/>
    </cofactor>
</comment>
<evidence type="ECO:0000256" key="2">
    <source>
        <dbReference type="ARBA" id="ARBA00022898"/>
    </source>
</evidence>
<name>A0A2R8A856_9RHOB</name>
<evidence type="ECO:0000313" key="5">
    <source>
        <dbReference type="EMBL" id="SPF28421.1"/>
    </source>
</evidence>
<organism evidence="5 6">
    <name type="scientific">Pontivivens insulae</name>
    <dbReference type="NCBI Taxonomy" id="1639689"/>
    <lineage>
        <taxon>Bacteria</taxon>
        <taxon>Pseudomonadati</taxon>
        <taxon>Pseudomonadota</taxon>
        <taxon>Alphaproteobacteria</taxon>
        <taxon>Rhodobacterales</taxon>
        <taxon>Paracoccaceae</taxon>
        <taxon>Pontivivens</taxon>
    </lineage>
</organism>
<dbReference type="GO" id="GO:0004794">
    <property type="term" value="F:threonine deaminase activity"/>
    <property type="evidence" value="ECO:0007669"/>
    <property type="project" value="TreeGrafter"/>
</dbReference>
<dbReference type="GO" id="GO:0009097">
    <property type="term" value="P:isoleucine biosynthetic process"/>
    <property type="evidence" value="ECO:0007669"/>
    <property type="project" value="TreeGrafter"/>
</dbReference>
<gene>
    <name evidence="5" type="primary">psdht</name>
    <name evidence="5" type="ORF">POI8812_00720</name>
</gene>